<keyword evidence="11 12" id="KW-0030">Aminoacyl-tRNA synthetase</keyword>
<feature type="binding site" evidence="12">
    <location>
        <position position="29"/>
    </location>
    <ligand>
        <name>Zn(2+)</name>
        <dbReference type="ChEBI" id="CHEBI:29105"/>
    </ligand>
</feature>
<feature type="short sequence motif" description="'KMSKS' region" evidence="12">
    <location>
        <begin position="272"/>
        <end position="276"/>
    </location>
</feature>
<feature type="binding site" evidence="12">
    <location>
        <position position="210"/>
    </location>
    <ligand>
        <name>Zn(2+)</name>
        <dbReference type="ChEBI" id="CHEBI:29105"/>
    </ligand>
</feature>
<comment type="subunit">
    <text evidence="3 12">Monomer.</text>
</comment>
<dbReference type="GO" id="GO:0016874">
    <property type="term" value="F:ligase activity"/>
    <property type="evidence" value="ECO:0007669"/>
    <property type="project" value="UniProtKB-KW"/>
</dbReference>
<dbReference type="Proteomes" id="UP001162891">
    <property type="component" value="Chromosome"/>
</dbReference>
<dbReference type="PANTHER" id="PTHR10890">
    <property type="entry name" value="CYSTEINYL-TRNA SYNTHETASE"/>
    <property type="match status" value="1"/>
</dbReference>
<evidence type="ECO:0000256" key="2">
    <source>
        <dbReference type="ARBA" id="ARBA00005594"/>
    </source>
</evidence>
<keyword evidence="9 12" id="KW-0067">ATP-binding</keyword>
<dbReference type="InterPro" id="IPR056411">
    <property type="entry name" value="CysS_C"/>
</dbReference>
<evidence type="ECO:0000256" key="3">
    <source>
        <dbReference type="ARBA" id="ARBA00011245"/>
    </source>
</evidence>
<dbReference type="RefSeq" id="WP_248355548.1">
    <property type="nucleotide sequence ID" value="NZ_AP025591.1"/>
</dbReference>
<comment type="cofactor">
    <cofactor evidence="12">
        <name>Zn(2+)</name>
        <dbReference type="ChEBI" id="CHEBI:29105"/>
    </cofactor>
    <text evidence="12">Binds 1 zinc ion per subunit.</text>
</comment>
<comment type="subcellular location">
    <subcellularLocation>
        <location evidence="1 12">Cytoplasm</location>
    </subcellularLocation>
</comment>
<name>A0ABM7X311_9BACT</name>
<keyword evidence="4 12" id="KW-0963">Cytoplasm</keyword>
<dbReference type="Pfam" id="PF01406">
    <property type="entry name" value="tRNA-synt_1e"/>
    <property type="match status" value="1"/>
</dbReference>
<feature type="binding site" evidence="12">
    <location>
        <position position="235"/>
    </location>
    <ligand>
        <name>Zn(2+)</name>
        <dbReference type="ChEBI" id="CHEBI:29105"/>
    </ligand>
</feature>
<comment type="catalytic activity">
    <reaction evidence="12">
        <text>tRNA(Cys) + L-cysteine + ATP = L-cysteinyl-tRNA(Cys) + AMP + diphosphate</text>
        <dbReference type="Rhea" id="RHEA:17773"/>
        <dbReference type="Rhea" id="RHEA-COMP:9661"/>
        <dbReference type="Rhea" id="RHEA-COMP:9679"/>
        <dbReference type="ChEBI" id="CHEBI:30616"/>
        <dbReference type="ChEBI" id="CHEBI:33019"/>
        <dbReference type="ChEBI" id="CHEBI:35235"/>
        <dbReference type="ChEBI" id="CHEBI:78442"/>
        <dbReference type="ChEBI" id="CHEBI:78517"/>
        <dbReference type="ChEBI" id="CHEBI:456215"/>
        <dbReference type="EC" id="6.1.1.16"/>
    </reaction>
</comment>
<dbReference type="Gene3D" id="1.20.120.1910">
    <property type="entry name" value="Cysteine-tRNA ligase, C-terminal anti-codon recognition domain"/>
    <property type="match status" value="1"/>
</dbReference>
<dbReference type="InterPro" id="IPR015803">
    <property type="entry name" value="Cys-tRNA-ligase"/>
</dbReference>
<dbReference type="InterPro" id="IPR024909">
    <property type="entry name" value="Cys-tRNA/MSH_ligase"/>
</dbReference>
<evidence type="ECO:0000313" key="14">
    <source>
        <dbReference type="EMBL" id="BDG06182.1"/>
    </source>
</evidence>
<accession>A0ABM7X311</accession>
<evidence type="ECO:0000256" key="5">
    <source>
        <dbReference type="ARBA" id="ARBA00022598"/>
    </source>
</evidence>
<dbReference type="Pfam" id="PF23493">
    <property type="entry name" value="CysS_C"/>
    <property type="match status" value="1"/>
</dbReference>
<keyword evidence="15" id="KW-1185">Reference proteome</keyword>
<evidence type="ECO:0000256" key="11">
    <source>
        <dbReference type="ARBA" id="ARBA00023146"/>
    </source>
</evidence>
<dbReference type="InterPro" id="IPR009080">
    <property type="entry name" value="tRNAsynth_Ia_anticodon-bd"/>
</dbReference>
<dbReference type="Pfam" id="PF09190">
    <property type="entry name" value="DALR_2"/>
    <property type="match status" value="1"/>
</dbReference>
<dbReference type="InterPro" id="IPR014729">
    <property type="entry name" value="Rossmann-like_a/b/a_fold"/>
</dbReference>
<evidence type="ECO:0000259" key="13">
    <source>
        <dbReference type="SMART" id="SM00840"/>
    </source>
</evidence>
<dbReference type="SUPFAM" id="SSF47323">
    <property type="entry name" value="Anticodon-binding domain of a subclass of class I aminoacyl-tRNA synthetases"/>
    <property type="match status" value="1"/>
</dbReference>
<feature type="binding site" evidence="12">
    <location>
        <position position="275"/>
    </location>
    <ligand>
        <name>ATP</name>
        <dbReference type="ChEBI" id="CHEBI:30616"/>
    </ligand>
</feature>
<feature type="short sequence motif" description="'HIGH' region" evidence="12">
    <location>
        <begin position="31"/>
        <end position="41"/>
    </location>
</feature>
<dbReference type="NCBIfam" id="TIGR00435">
    <property type="entry name" value="cysS"/>
    <property type="match status" value="1"/>
</dbReference>
<dbReference type="InterPro" id="IPR015273">
    <property type="entry name" value="Cys-tRNA-synt_Ia_DALR"/>
</dbReference>
<feature type="domain" description="Cysteinyl-tRNA synthetase class Ia DALR" evidence="13">
    <location>
        <begin position="351"/>
        <end position="419"/>
    </location>
</feature>
<evidence type="ECO:0000313" key="15">
    <source>
        <dbReference type="Proteomes" id="UP001162891"/>
    </source>
</evidence>
<dbReference type="HAMAP" id="MF_00041">
    <property type="entry name" value="Cys_tRNA_synth"/>
    <property type="match status" value="1"/>
</dbReference>
<dbReference type="SUPFAM" id="SSF52374">
    <property type="entry name" value="Nucleotidylyl transferase"/>
    <property type="match status" value="1"/>
</dbReference>
<keyword evidence="8 12" id="KW-0862">Zinc</keyword>
<feature type="binding site" evidence="12">
    <location>
        <position position="239"/>
    </location>
    <ligand>
        <name>Zn(2+)</name>
        <dbReference type="ChEBI" id="CHEBI:29105"/>
    </ligand>
</feature>
<dbReference type="EMBL" id="AP025591">
    <property type="protein sequence ID" value="BDG06182.1"/>
    <property type="molecule type" value="Genomic_DNA"/>
</dbReference>
<evidence type="ECO:0000256" key="9">
    <source>
        <dbReference type="ARBA" id="ARBA00022840"/>
    </source>
</evidence>
<evidence type="ECO:0000256" key="7">
    <source>
        <dbReference type="ARBA" id="ARBA00022741"/>
    </source>
</evidence>
<evidence type="ECO:0000256" key="4">
    <source>
        <dbReference type="ARBA" id="ARBA00022490"/>
    </source>
</evidence>
<keyword evidence="6 12" id="KW-0479">Metal-binding</keyword>
<evidence type="ECO:0000256" key="1">
    <source>
        <dbReference type="ARBA" id="ARBA00004496"/>
    </source>
</evidence>
<proteinExistence type="inferred from homology"/>
<evidence type="ECO:0000256" key="6">
    <source>
        <dbReference type="ARBA" id="ARBA00022723"/>
    </source>
</evidence>
<dbReference type="PANTHER" id="PTHR10890:SF3">
    <property type="entry name" value="CYSTEINE--TRNA LIGASE, CYTOPLASMIC"/>
    <property type="match status" value="1"/>
</dbReference>
<evidence type="ECO:0000256" key="12">
    <source>
        <dbReference type="HAMAP-Rule" id="MF_00041"/>
    </source>
</evidence>
<keyword evidence="5 12" id="KW-0436">Ligase</keyword>
<evidence type="ECO:0000256" key="10">
    <source>
        <dbReference type="ARBA" id="ARBA00022917"/>
    </source>
</evidence>
<evidence type="ECO:0000256" key="8">
    <source>
        <dbReference type="ARBA" id="ARBA00022833"/>
    </source>
</evidence>
<gene>
    <name evidence="12 14" type="primary">cysS</name>
    <name evidence="14" type="ORF">AMOR_51780</name>
</gene>
<dbReference type="Gene3D" id="3.40.50.620">
    <property type="entry name" value="HUPs"/>
    <property type="match status" value="1"/>
</dbReference>
<keyword evidence="7 12" id="KW-0547">Nucleotide-binding</keyword>
<dbReference type="InterPro" id="IPR032678">
    <property type="entry name" value="tRNA-synt_1_cat_dom"/>
</dbReference>
<keyword evidence="10 12" id="KW-0648">Protein biosynthesis</keyword>
<dbReference type="SMART" id="SM00840">
    <property type="entry name" value="DALR_2"/>
    <property type="match status" value="1"/>
</dbReference>
<reference evidence="15" key="1">
    <citation type="journal article" date="2022" name="Int. J. Syst. Evol. Microbiol.">
        <title>Anaeromyxobacter oryzae sp. nov., Anaeromyxobacter diazotrophicus sp. nov. and Anaeromyxobacter paludicola sp. nov., isolated from paddy soils.</title>
        <authorList>
            <person name="Itoh H."/>
            <person name="Xu Z."/>
            <person name="Mise K."/>
            <person name="Masuda Y."/>
            <person name="Ushijima N."/>
            <person name="Hayakawa C."/>
            <person name="Shiratori Y."/>
            <person name="Senoo K."/>
        </authorList>
    </citation>
    <scope>NUCLEOTIDE SEQUENCE [LARGE SCALE GENOMIC DNA]</scope>
    <source>
        <strain evidence="15">Red232</strain>
    </source>
</reference>
<dbReference type="EC" id="6.1.1.16" evidence="12"/>
<dbReference type="CDD" id="cd00672">
    <property type="entry name" value="CysRS_core"/>
    <property type="match status" value="1"/>
</dbReference>
<dbReference type="PRINTS" id="PR00983">
    <property type="entry name" value="TRNASYNTHCYS"/>
</dbReference>
<comment type="similarity">
    <text evidence="2 12">Belongs to the class-I aminoacyl-tRNA synthetase family.</text>
</comment>
<sequence length="482" mass="53114">MSIQIHDTLTNGKRELVPLEPGKVRLYVCGPTVYDFAHLGHARCYVVWDVVVRHLRARGLEVTFVRNFTDVDDKIIKRANERREDPIALAARFADAFHEDMDALGNLRPDVEPRVSAHIPEIVALIETLVAKGFAYAPGNGDVYYSVRKFPEYGRLSKRNLDDLISGARVEPGESKADPLDFALWKAAKPGEPAWNSPWGKGRPGWHIECSAMTLKHLGPTIDLHTGGKDLVFPHHTNEIAQSVAATGDGVHADAFSRYWMHNGFVQIDDEKMSKSLGNFFTVRDVLARFDGEALRFFLLGTHYRRDFNFSDAILAEAEKRLGSLYETLDKADKLGAGASPAGRGGAVVDRARAALDDDINTPQVLGQLAEAFTAANAIADRKGKKTPEDRAELAAFGRDVREIGRTLGILQRHPEEALLAIRGRAAARRGIDPAMVEARIRERAAARAAKDFARSDGIRDELLALGVALMDGPQGTSWKVE</sequence>
<organism evidence="14 15">
    <name type="scientific">Anaeromyxobacter oryzae</name>
    <dbReference type="NCBI Taxonomy" id="2918170"/>
    <lineage>
        <taxon>Bacteria</taxon>
        <taxon>Pseudomonadati</taxon>
        <taxon>Myxococcota</taxon>
        <taxon>Myxococcia</taxon>
        <taxon>Myxococcales</taxon>
        <taxon>Cystobacterineae</taxon>
        <taxon>Anaeromyxobacteraceae</taxon>
        <taxon>Anaeromyxobacter</taxon>
    </lineage>
</organism>
<protein>
    <recommendedName>
        <fullName evidence="12">Cysteine--tRNA ligase</fullName>
        <ecNumber evidence="12">6.1.1.16</ecNumber>
    </recommendedName>
    <alternativeName>
        <fullName evidence="12">Cysteinyl-tRNA synthetase</fullName>
        <shortName evidence="12">CysRS</shortName>
    </alternativeName>
</protein>